<keyword evidence="2" id="KW-1185">Reference proteome</keyword>
<name>A0ACB5UH81_9FIRM</name>
<proteinExistence type="predicted"/>
<evidence type="ECO:0000313" key="1">
    <source>
        <dbReference type="EMBL" id="GMQ61898.1"/>
    </source>
</evidence>
<dbReference type="Proteomes" id="UP001374599">
    <property type="component" value="Unassembled WGS sequence"/>
</dbReference>
<protein>
    <submittedName>
        <fullName evidence="1">ABC transporter permease</fullName>
    </submittedName>
</protein>
<organism evidence="1 2">
    <name type="scientific">Vallitalea maricola</name>
    <dbReference type="NCBI Taxonomy" id="3074433"/>
    <lineage>
        <taxon>Bacteria</taxon>
        <taxon>Bacillati</taxon>
        <taxon>Bacillota</taxon>
        <taxon>Clostridia</taxon>
        <taxon>Lachnospirales</taxon>
        <taxon>Vallitaleaceae</taxon>
        <taxon>Vallitalea</taxon>
    </lineage>
</organism>
<reference evidence="1" key="1">
    <citation type="submission" date="2023-09" db="EMBL/GenBank/DDBJ databases">
        <title>Vallitalea sediminicola and Vallitalea maricola sp. nov., anaerobic bacteria isolated from marine sediment.</title>
        <authorList>
            <person name="Hirano S."/>
            <person name="Maeda A."/>
            <person name="Terahara T."/>
            <person name="Mori K."/>
            <person name="Hamada M."/>
            <person name="Matsumoto R."/>
            <person name="Kobayashi T."/>
        </authorList>
    </citation>
    <scope>NUCLEOTIDE SEQUENCE</scope>
    <source>
        <strain evidence="1">AN17-2</strain>
    </source>
</reference>
<gene>
    <name evidence="1" type="ORF">AN2V17_11280</name>
</gene>
<comment type="caution">
    <text evidence="1">The sequence shown here is derived from an EMBL/GenBank/DDBJ whole genome shotgun (WGS) entry which is preliminary data.</text>
</comment>
<dbReference type="EMBL" id="BTPU01000017">
    <property type="protein sequence ID" value="GMQ61898.1"/>
    <property type="molecule type" value="Genomic_DNA"/>
</dbReference>
<accession>A0ACB5UH81</accession>
<evidence type="ECO:0000313" key="2">
    <source>
        <dbReference type="Proteomes" id="UP001374599"/>
    </source>
</evidence>
<sequence>MYFMKRALKYIKNKKGKTLLLGIIFLIIANFVLAGLLVYNATVKAQEQTRISIGADVNYIIDNEGIIEDSLKGVLNKDDSSIIRASFMGGVTTSEKLTEKGGPTYSNIMKVVDSEYVDSYDISLSFEADIQQLESYTQDTGGANASNHIFDIKLFSDVAPSDFDNGSAELVEGEFPSIDQINSGENVVLVEETIASNNNLKIGDTITNTVSVLDYEDVELELKIVGIYKTNEEVDQRLIGRGGASLLPQNRLYVPFNILKSIGLSDEELEHLLITSNVIHLKDPLYTDEYKIEAENKIKFNYGKLDANDDLYDSLMGPIEKLGVIAKIMVIIIAVAGAAIIGLITALTVNERKEEIGIMLAVGESKIKIVMQFVIEVTIIAIIAFILSSFTGSVIGEKISSTVLESDIISSSDNNNRGFMMRSAGQFSMGNSKSVNTRGNQVDMNTNRTQKNDKLSLENNKVDINFDITALIQLFGLGLLMSIISTIIPSLYVMRFNPKQILINRT</sequence>